<gene>
    <name evidence="1" type="ORF">Prubr_19470</name>
</gene>
<name>A0A810MUP5_9ACTN</name>
<keyword evidence="2" id="KW-1185">Reference proteome</keyword>
<proteinExistence type="predicted"/>
<accession>A0A810MUP5</accession>
<dbReference type="AlphaFoldDB" id="A0A810MUP5"/>
<evidence type="ECO:0000313" key="1">
    <source>
        <dbReference type="EMBL" id="BCJ64926.1"/>
    </source>
</evidence>
<reference evidence="1" key="1">
    <citation type="submission" date="2020-08" db="EMBL/GenBank/DDBJ databases">
        <title>Whole genome shotgun sequence of Polymorphospora rubra NBRC 101157.</title>
        <authorList>
            <person name="Komaki H."/>
            <person name="Tamura T."/>
        </authorList>
    </citation>
    <scope>NUCLEOTIDE SEQUENCE</scope>
    <source>
        <strain evidence="1">NBRC 101157</strain>
    </source>
</reference>
<dbReference type="EMBL" id="AP023359">
    <property type="protein sequence ID" value="BCJ64926.1"/>
    <property type="molecule type" value="Genomic_DNA"/>
</dbReference>
<sequence>MRLREPVDSLAQATRRRGDVDGIVLLRAAEVRRKLGRNRLVGFGEQMTVARSNTPADPMALMSAKA</sequence>
<protein>
    <submittedName>
        <fullName evidence="1">Uncharacterized protein</fullName>
    </submittedName>
</protein>
<dbReference type="Proteomes" id="UP000680866">
    <property type="component" value="Chromosome"/>
</dbReference>
<dbReference type="KEGG" id="pry:Prubr_19470"/>
<organism evidence="1 2">
    <name type="scientific">Polymorphospora rubra</name>
    <dbReference type="NCBI Taxonomy" id="338584"/>
    <lineage>
        <taxon>Bacteria</taxon>
        <taxon>Bacillati</taxon>
        <taxon>Actinomycetota</taxon>
        <taxon>Actinomycetes</taxon>
        <taxon>Micromonosporales</taxon>
        <taxon>Micromonosporaceae</taxon>
        <taxon>Polymorphospora</taxon>
    </lineage>
</organism>
<evidence type="ECO:0000313" key="2">
    <source>
        <dbReference type="Proteomes" id="UP000680866"/>
    </source>
</evidence>